<protein>
    <submittedName>
        <fullName evidence="1">Uncharacterized protein</fullName>
    </submittedName>
</protein>
<evidence type="ECO:0000313" key="1">
    <source>
        <dbReference type="EMBL" id="GCC38994.1"/>
    </source>
</evidence>
<dbReference type="EMBL" id="BEZZ01015483">
    <property type="protein sequence ID" value="GCC38994.1"/>
    <property type="molecule type" value="Genomic_DNA"/>
</dbReference>
<keyword evidence="2" id="KW-1185">Reference proteome</keyword>
<dbReference type="Proteomes" id="UP000287033">
    <property type="component" value="Unassembled WGS sequence"/>
</dbReference>
<accession>A0A401T8Q8</accession>
<dbReference type="STRING" id="137246.A0A401T8Q8"/>
<gene>
    <name evidence="1" type="ORF">chiPu_0023100</name>
</gene>
<dbReference type="OMA" id="LEYNAMP"/>
<dbReference type="Gene3D" id="1.20.920.30">
    <property type="match status" value="1"/>
</dbReference>
<proteinExistence type="predicted"/>
<evidence type="ECO:0000313" key="2">
    <source>
        <dbReference type="Proteomes" id="UP000287033"/>
    </source>
</evidence>
<name>A0A401T8Q8_CHIPU</name>
<dbReference type="AlphaFoldDB" id="A0A401T8Q8"/>
<organism evidence="1 2">
    <name type="scientific">Chiloscyllium punctatum</name>
    <name type="common">Brownbanded bambooshark</name>
    <name type="synonym">Hemiscyllium punctatum</name>
    <dbReference type="NCBI Taxonomy" id="137246"/>
    <lineage>
        <taxon>Eukaryota</taxon>
        <taxon>Metazoa</taxon>
        <taxon>Chordata</taxon>
        <taxon>Craniata</taxon>
        <taxon>Vertebrata</taxon>
        <taxon>Chondrichthyes</taxon>
        <taxon>Elasmobranchii</taxon>
        <taxon>Galeomorphii</taxon>
        <taxon>Galeoidea</taxon>
        <taxon>Orectolobiformes</taxon>
        <taxon>Hemiscylliidae</taxon>
        <taxon>Chiloscyllium</taxon>
    </lineage>
</organism>
<comment type="caution">
    <text evidence="1">The sequence shown here is derived from an EMBL/GenBank/DDBJ whole genome shotgun (WGS) entry which is preliminary data.</text>
</comment>
<reference evidence="1 2" key="1">
    <citation type="journal article" date="2018" name="Nat. Ecol. Evol.">
        <title>Shark genomes provide insights into elasmobranch evolution and the origin of vertebrates.</title>
        <authorList>
            <person name="Hara Y"/>
            <person name="Yamaguchi K"/>
            <person name="Onimaru K"/>
            <person name="Kadota M"/>
            <person name="Koyanagi M"/>
            <person name="Keeley SD"/>
            <person name="Tatsumi K"/>
            <person name="Tanaka K"/>
            <person name="Motone F"/>
            <person name="Kageyama Y"/>
            <person name="Nozu R"/>
            <person name="Adachi N"/>
            <person name="Nishimura O"/>
            <person name="Nakagawa R"/>
            <person name="Tanegashima C"/>
            <person name="Kiyatake I"/>
            <person name="Matsumoto R"/>
            <person name="Murakumo K"/>
            <person name="Nishida K"/>
            <person name="Terakita A"/>
            <person name="Kuratani S"/>
            <person name="Sato K"/>
            <person name="Hyodo S Kuraku.S."/>
        </authorList>
    </citation>
    <scope>NUCLEOTIDE SEQUENCE [LARGE SCALE GENOMIC DNA]</scope>
</reference>
<sequence length="103" mass="11771">MELFVTLLNEKLGTFLDMTFHSLCPNKQSPIFGDFMRGDVYEDLTNFKALKMYMEHQLNEYNSTPGVVPMSLVLFKDAIEHGKHCKMTPAPCTTLHTCMSKYG</sequence>